<feature type="region of interest" description="Disordered" evidence="1">
    <location>
        <begin position="1"/>
        <end position="36"/>
    </location>
</feature>
<protein>
    <submittedName>
        <fullName evidence="2">Uncharacterized protein</fullName>
    </submittedName>
</protein>
<proteinExistence type="predicted"/>
<sequence length="474" mass="53042">MKSVKERMKPKNPPPTSLAITEGPARPNKHPRGAASGNVMLPVKAWYLGRKHFDEPYHIVWINGKLTIRSGEDPNTPSKHTEEIDMGWVAKRVWFIEASEDYKDKVFVVETFQVEKKKTASRKPLGLQYSSYFKQGSGGRGEGDIIFKFDSESPSWTPEFYKLFINWVKSNIYDREKLRGKAGDAKWEAASRMAQLTESRLQRESGETVASEVVPKASRAKAPARTPAITGVPLINHFSPPASIAISNTAKIRPENQGGPNVPIEVESPTRALKPTDSIVTSTKIMSPVIGNHPHAKEQSWLPIKSWYLGYKFINGPYHLSWSTDGRVSIRSGDNPDVVPQHKEEIYVRWDAKYVLFVEPDELHQDKVFVLETYESPGHNQKAIGSRYPTYFKQGSTALGEGDITIKLDSASPAWADSGYKSFIDWLKAKVDRGEKIGGLAGDSRWETATRMAQLVDARIAREAINIVLVPLAK</sequence>
<dbReference type="Proteomes" id="UP001218188">
    <property type="component" value="Unassembled WGS sequence"/>
</dbReference>
<comment type="caution">
    <text evidence="2">The sequence shown here is derived from an EMBL/GenBank/DDBJ whole genome shotgun (WGS) entry which is preliminary data.</text>
</comment>
<feature type="region of interest" description="Disordered" evidence="1">
    <location>
        <begin position="199"/>
        <end position="218"/>
    </location>
</feature>
<dbReference type="EMBL" id="JARJCM010000227">
    <property type="protein sequence ID" value="KAJ7021620.1"/>
    <property type="molecule type" value="Genomic_DNA"/>
</dbReference>
<gene>
    <name evidence="2" type="ORF">C8F04DRAFT_262570</name>
</gene>
<reference evidence="2" key="1">
    <citation type="submission" date="2023-03" db="EMBL/GenBank/DDBJ databases">
        <title>Massive genome expansion in bonnet fungi (Mycena s.s.) driven by repeated elements and novel gene families across ecological guilds.</title>
        <authorList>
            <consortium name="Lawrence Berkeley National Laboratory"/>
            <person name="Harder C.B."/>
            <person name="Miyauchi S."/>
            <person name="Viragh M."/>
            <person name="Kuo A."/>
            <person name="Thoen E."/>
            <person name="Andreopoulos B."/>
            <person name="Lu D."/>
            <person name="Skrede I."/>
            <person name="Drula E."/>
            <person name="Henrissat B."/>
            <person name="Morin E."/>
            <person name="Kohler A."/>
            <person name="Barry K."/>
            <person name="LaButti K."/>
            <person name="Morin E."/>
            <person name="Salamov A."/>
            <person name="Lipzen A."/>
            <person name="Mereny Z."/>
            <person name="Hegedus B."/>
            <person name="Baldrian P."/>
            <person name="Stursova M."/>
            <person name="Weitz H."/>
            <person name="Taylor A."/>
            <person name="Grigoriev I.V."/>
            <person name="Nagy L.G."/>
            <person name="Martin F."/>
            <person name="Kauserud H."/>
        </authorList>
    </citation>
    <scope>NUCLEOTIDE SEQUENCE</scope>
    <source>
        <strain evidence="2">CBHHK200</strain>
    </source>
</reference>
<evidence type="ECO:0000256" key="1">
    <source>
        <dbReference type="SAM" id="MobiDB-lite"/>
    </source>
</evidence>
<evidence type="ECO:0000313" key="2">
    <source>
        <dbReference type="EMBL" id="KAJ7021620.1"/>
    </source>
</evidence>
<evidence type="ECO:0000313" key="3">
    <source>
        <dbReference type="Proteomes" id="UP001218188"/>
    </source>
</evidence>
<dbReference type="AlphaFoldDB" id="A0AAD6WQS5"/>
<accession>A0AAD6WQS5</accession>
<name>A0AAD6WQS5_9AGAR</name>
<organism evidence="2 3">
    <name type="scientific">Mycena alexandri</name>
    <dbReference type="NCBI Taxonomy" id="1745969"/>
    <lineage>
        <taxon>Eukaryota</taxon>
        <taxon>Fungi</taxon>
        <taxon>Dikarya</taxon>
        <taxon>Basidiomycota</taxon>
        <taxon>Agaricomycotina</taxon>
        <taxon>Agaricomycetes</taxon>
        <taxon>Agaricomycetidae</taxon>
        <taxon>Agaricales</taxon>
        <taxon>Marasmiineae</taxon>
        <taxon>Mycenaceae</taxon>
        <taxon>Mycena</taxon>
    </lineage>
</organism>
<keyword evidence="3" id="KW-1185">Reference proteome</keyword>